<evidence type="ECO:0000313" key="3">
    <source>
        <dbReference type="EMBL" id="KIS17001.1"/>
    </source>
</evidence>
<gene>
    <name evidence="3" type="ORF">AT55_02032</name>
</gene>
<protein>
    <recommendedName>
        <fullName evidence="5">DUF1016 domain-containing protein</fullName>
    </recommendedName>
</protein>
<dbReference type="EMBL" id="JAUE01000050">
    <property type="protein sequence ID" value="KIS17001.1"/>
    <property type="molecule type" value="Genomic_DNA"/>
</dbReference>
<dbReference type="InterPro" id="IPR011856">
    <property type="entry name" value="tRNA_endonuc-like_dom_sf"/>
</dbReference>
<name>A0AAW3GLJ2_STRSZ</name>
<feature type="domain" description="YhcG N-terminal" evidence="2">
    <location>
        <begin position="22"/>
        <end position="158"/>
    </location>
</feature>
<dbReference type="GO" id="GO:0003676">
    <property type="term" value="F:nucleic acid binding"/>
    <property type="evidence" value="ECO:0007669"/>
    <property type="project" value="InterPro"/>
</dbReference>
<dbReference type="PANTHER" id="PTHR30547">
    <property type="entry name" value="UNCHARACTERIZED PROTEIN YHCG-RELATED"/>
    <property type="match status" value="1"/>
</dbReference>
<evidence type="ECO:0000259" key="1">
    <source>
        <dbReference type="Pfam" id="PF06250"/>
    </source>
</evidence>
<evidence type="ECO:0008006" key="5">
    <source>
        <dbReference type="Google" id="ProtNLM"/>
    </source>
</evidence>
<dbReference type="Proteomes" id="UP000032278">
    <property type="component" value="Unassembled WGS sequence"/>
</dbReference>
<dbReference type="InterPro" id="IPR009362">
    <property type="entry name" value="YhcG_C"/>
</dbReference>
<dbReference type="RefSeq" id="WP_043037098.1">
    <property type="nucleotide sequence ID" value="NZ_JAUE01000050.1"/>
</dbReference>
<proteinExistence type="predicted"/>
<evidence type="ECO:0000259" key="2">
    <source>
        <dbReference type="Pfam" id="PF17761"/>
    </source>
</evidence>
<dbReference type="Pfam" id="PF06250">
    <property type="entry name" value="YhcG_C"/>
    <property type="match status" value="1"/>
</dbReference>
<feature type="domain" description="YhcG PDDEXK nuclease" evidence="1">
    <location>
        <begin position="180"/>
        <end position="331"/>
    </location>
</feature>
<dbReference type="AlphaFoldDB" id="A0AAW3GLJ2"/>
<evidence type="ECO:0000313" key="4">
    <source>
        <dbReference type="Proteomes" id="UP000032278"/>
    </source>
</evidence>
<dbReference type="InterPro" id="IPR053148">
    <property type="entry name" value="PD-DEXK-like_domain"/>
</dbReference>
<sequence length="343" mass="40148">MDKEKTSLQNINSEKNNNPFEEIVTIVENAKERAYRKVNEELILMYQEVGKYISEKTKEASYGSGFVDNVAKFFSTNYPELKGFNRRGLYRMKQFYELYSGDEKVSTLLTQLSWSNHLKIMSGAKSKEEREFYLNLAVKENLTHRELVRQMDSGYYERYMLSNGDRLPAIQRAKQETHNLFMDSYVLEFLDAPKIGNEREFQKSILENLKNFILEIGKYFSFIGNEYRVQVGNHDYYIDLLFYHRGLSCLVAFELKIGEFKPEYIGKMNLYLEALDREVKKQTENPSVGVILCASKDDEVVEFALSRSLSPTMVSEYTLKLIDKSLLQRKLKEYTEIAEEANE</sequence>
<organism evidence="3 4">
    <name type="scientific">Streptococcus equi subsp. zooepidemicus Sz4is</name>
    <dbReference type="NCBI Taxonomy" id="1381082"/>
    <lineage>
        <taxon>Bacteria</taxon>
        <taxon>Bacillati</taxon>
        <taxon>Bacillota</taxon>
        <taxon>Bacilli</taxon>
        <taxon>Lactobacillales</taxon>
        <taxon>Streptococcaceae</taxon>
        <taxon>Streptococcus</taxon>
    </lineage>
</organism>
<dbReference type="Gene3D" id="3.40.1350.10">
    <property type="match status" value="1"/>
</dbReference>
<reference evidence="3 4" key="1">
    <citation type="submission" date="2013-11" db="EMBL/GenBank/DDBJ databases">
        <authorList>
            <person name="da Piedade I."/>
            <person name="Tang M.H.E."/>
            <person name="Bojesen A.M."/>
        </authorList>
    </citation>
    <scope>NUCLEOTIDE SEQUENCE [LARGE SCALE GENOMIC DNA]</scope>
    <source>
        <strain evidence="3 4">Sz4is</strain>
    </source>
</reference>
<dbReference type="PANTHER" id="PTHR30547:SF5">
    <property type="entry name" value="NUCLEASE YHCG-RELATED"/>
    <property type="match status" value="1"/>
</dbReference>
<dbReference type="InterPro" id="IPR041527">
    <property type="entry name" value="YhcG_N"/>
</dbReference>
<dbReference type="Pfam" id="PF17761">
    <property type="entry name" value="DUF1016_N"/>
    <property type="match status" value="1"/>
</dbReference>
<accession>A0AAW3GLJ2</accession>
<comment type="caution">
    <text evidence="3">The sequence shown here is derived from an EMBL/GenBank/DDBJ whole genome shotgun (WGS) entry which is preliminary data.</text>
</comment>